<reference evidence="3" key="1">
    <citation type="submission" date="2020-08" db="EMBL/GenBank/DDBJ databases">
        <title>Novel species isolated from subtropical streams in China.</title>
        <authorList>
            <person name="Lu H."/>
        </authorList>
    </citation>
    <scope>NUCLEOTIDE SEQUENCE</scope>
    <source>
        <strain evidence="3">CY7W</strain>
    </source>
</reference>
<evidence type="ECO:0000313" key="4">
    <source>
        <dbReference type="Proteomes" id="UP000612361"/>
    </source>
</evidence>
<feature type="compositionally biased region" description="Basic and acidic residues" evidence="1">
    <location>
        <begin position="1"/>
        <end position="12"/>
    </location>
</feature>
<keyword evidence="4" id="KW-1185">Reference proteome</keyword>
<proteinExistence type="predicted"/>
<dbReference type="Proteomes" id="UP000612361">
    <property type="component" value="Unassembled WGS sequence"/>
</dbReference>
<keyword evidence="2" id="KW-0812">Transmembrane</keyword>
<dbReference type="RefSeq" id="WP_186881374.1">
    <property type="nucleotide sequence ID" value="NZ_JACOGG010000010.1"/>
</dbReference>
<evidence type="ECO:0000256" key="1">
    <source>
        <dbReference type="SAM" id="MobiDB-lite"/>
    </source>
</evidence>
<keyword evidence="2" id="KW-0472">Membrane</keyword>
<dbReference type="EMBL" id="JACOGG010000010">
    <property type="protein sequence ID" value="MBC3935803.1"/>
    <property type="molecule type" value="Genomic_DNA"/>
</dbReference>
<evidence type="ECO:0000256" key="2">
    <source>
        <dbReference type="SAM" id="Phobius"/>
    </source>
</evidence>
<dbReference type="NCBIfam" id="NF041109">
    <property type="entry name" value="VF_TspB_C_term"/>
    <property type="match status" value="1"/>
</dbReference>
<feature type="region of interest" description="Disordered" evidence="1">
    <location>
        <begin position="1"/>
        <end position="28"/>
    </location>
</feature>
<sequence>MRDCQDHDENDPQVKYGKQLLGGDDPMRDRLPSVDNAREIDLSNLKLDATGWGGGGSCLQDRQFSVMGKAIVIPLSKLCEYLIILRYAIMLIASIVSFRMVSGSILKEV</sequence>
<dbReference type="AlphaFoldDB" id="A0A923I932"/>
<gene>
    <name evidence="3" type="ORF">H8K47_10570</name>
</gene>
<protein>
    <submittedName>
        <fullName evidence="3">Uncharacterized protein</fullName>
    </submittedName>
</protein>
<name>A0A923I932_9BURK</name>
<keyword evidence="2" id="KW-1133">Transmembrane helix</keyword>
<evidence type="ECO:0000313" key="3">
    <source>
        <dbReference type="EMBL" id="MBC3935803.1"/>
    </source>
</evidence>
<organism evidence="3 4">
    <name type="scientific">Undibacterium rugosum</name>
    <dbReference type="NCBI Taxonomy" id="2762291"/>
    <lineage>
        <taxon>Bacteria</taxon>
        <taxon>Pseudomonadati</taxon>
        <taxon>Pseudomonadota</taxon>
        <taxon>Betaproteobacteria</taxon>
        <taxon>Burkholderiales</taxon>
        <taxon>Oxalobacteraceae</taxon>
        <taxon>Undibacterium</taxon>
    </lineage>
</organism>
<accession>A0A923I932</accession>
<feature type="transmembrane region" description="Helical" evidence="2">
    <location>
        <begin position="84"/>
        <end position="106"/>
    </location>
</feature>
<comment type="caution">
    <text evidence="3">The sequence shown here is derived from an EMBL/GenBank/DDBJ whole genome shotgun (WGS) entry which is preliminary data.</text>
</comment>